<evidence type="ECO:0000256" key="1">
    <source>
        <dbReference type="SAM" id="Phobius"/>
    </source>
</evidence>
<dbReference type="Pfam" id="PF14012">
    <property type="entry name" value="DUF4229"/>
    <property type="match status" value="1"/>
</dbReference>
<reference evidence="2 3" key="2">
    <citation type="journal article" date="2009" name="Genome Res.">
        <title>Ortho-proteogenomics: multiple proteomes investigation through orthology and a new MS-based protocol.</title>
        <authorList>
            <person name="Gallien S."/>
            <person name="Perrodou E."/>
            <person name="Carapito C."/>
            <person name="Deshayes C."/>
            <person name="Reyrat J.M."/>
            <person name="Van Dorsselaer A."/>
            <person name="Poch O."/>
            <person name="Schaeffer C."/>
            <person name="Lecompte O."/>
        </authorList>
    </citation>
    <scope>NUCLEOTIDE SEQUENCE [LARGE SCALE GENOMIC DNA]</scope>
    <source>
        <strain evidence="3">ATCC 700084 / mc(2)155</strain>
    </source>
</reference>
<protein>
    <recommendedName>
        <fullName evidence="4">DUF4229 domain-containing protein</fullName>
    </recommendedName>
</protein>
<dbReference type="Proteomes" id="UP000006158">
    <property type="component" value="Chromosome"/>
</dbReference>
<gene>
    <name evidence="2" type="ordered locus">MSMEI_0951</name>
</gene>
<dbReference type="InterPro" id="IPR025323">
    <property type="entry name" value="DUF4229"/>
</dbReference>
<dbReference type="AlphaFoldDB" id="I7G2T6"/>
<keyword evidence="1" id="KW-0472">Membrane</keyword>
<accession>I7G2T6</accession>
<organism evidence="2 3">
    <name type="scientific">Mycolicibacterium smegmatis (strain ATCC 700084 / mc(2)155)</name>
    <name type="common">Mycobacterium smegmatis</name>
    <dbReference type="NCBI Taxonomy" id="246196"/>
    <lineage>
        <taxon>Bacteria</taxon>
        <taxon>Bacillati</taxon>
        <taxon>Actinomycetota</taxon>
        <taxon>Actinomycetes</taxon>
        <taxon>Mycobacteriales</taxon>
        <taxon>Mycobacteriaceae</taxon>
        <taxon>Mycolicibacterium</taxon>
    </lineage>
</organism>
<keyword evidence="1" id="KW-1133">Transmembrane helix</keyword>
<proteinExistence type="predicted"/>
<reference evidence="2 3" key="1">
    <citation type="journal article" date="2007" name="Genome Biol.">
        <title>Interrupted coding sequences in Mycobacterium smegmatis: authentic mutations or sequencing errors?</title>
        <authorList>
            <person name="Deshayes C."/>
            <person name="Perrodou E."/>
            <person name="Gallien S."/>
            <person name="Euphrasie D."/>
            <person name="Schaeffer C."/>
            <person name="Van-Dorsselaer A."/>
            <person name="Poch O."/>
            <person name="Lecompte O."/>
            <person name="Reyrat J.M."/>
        </authorList>
    </citation>
    <scope>NUCLEOTIDE SEQUENCE [LARGE SCALE GENOMIC DNA]</scope>
    <source>
        <strain evidence="3">ATCC 700084 / mc(2)155</strain>
    </source>
</reference>
<evidence type="ECO:0000313" key="2">
    <source>
        <dbReference type="EMBL" id="AFP37431.1"/>
    </source>
</evidence>
<dbReference type="KEGG" id="msg:MSMEI_0951"/>
<dbReference type="PATRIC" id="fig|246196.56.peg.975"/>
<feature type="transmembrane region" description="Helical" evidence="1">
    <location>
        <begin position="39"/>
        <end position="58"/>
    </location>
</feature>
<sequence length="124" mass="13727">MHNRSRYATRNLLAPNIRVVGRLGCVSASRPASRMVADVLAYVAARLVLVAVLAAVIYVVGRMVVGDFPIVVALLFSFVIALPLGIWVFKPLRLRATASIAEFDERRRKDRADLQARLRGDDPK</sequence>
<evidence type="ECO:0008006" key="4">
    <source>
        <dbReference type="Google" id="ProtNLM"/>
    </source>
</evidence>
<name>I7G2T6_MYCS2</name>
<dbReference type="EMBL" id="CP001663">
    <property type="protein sequence ID" value="AFP37431.1"/>
    <property type="molecule type" value="Genomic_DNA"/>
</dbReference>
<feature type="transmembrane region" description="Helical" evidence="1">
    <location>
        <begin position="70"/>
        <end position="89"/>
    </location>
</feature>
<keyword evidence="1" id="KW-0812">Transmembrane</keyword>
<evidence type="ECO:0000313" key="3">
    <source>
        <dbReference type="Proteomes" id="UP000006158"/>
    </source>
</evidence>